<gene>
    <name evidence="2" type="ORF">E4M00_02200</name>
</gene>
<evidence type="ECO:0008006" key="4">
    <source>
        <dbReference type="Google" id="ProtNLM"/>
    </source>
</evidence>
<proteinExistence type="predicted"/>
<dbReference type="RefSeq" id="WP_135118906.1">
    <property type="nucleotide sequence ID" value="NZ_SPQZ01000001.1"/>
</dbReference>
<comment type="caution">
    <text evidence="2">The sequence shown here is derived from an EMBL/GenBank/DDBJ whole genome shotgun (WGS) entry which is preliminary data.</text>
</comment>
<evidence type="ECO:0000313" key="2">
    <source>
        <dbReference type="EMBL" id="TFW00028.1"/>
    </source>
</evidence>
<feature type="transmembrane region" description="Helical" evidence="1">
    <location>
        <begin position="209"/>
        <end position="238"/>
    </location>
</feature>
<evidence type="ECO:0000313" key="3">
    <source>
        <dbReference type="Proteomes" id="UP000298127"/>
    </source>
</evidence>
<sequence>MGSIRLAVLRARAHAGLLLGLGAVVAVAALAGVGIIGGLATSTATGVHDALAASGPATEFVVAADPSDPDDAAAAQDAVDALISETVGHGEVERSVDDNDRLVWVITPAESALTPDGATELRHEIDDLVAVLDTATIPATTVSTSGALPATLAELDRGVVAVSSVQPVPLLLVFVFAWFALAQIARLLRSARSFEGELLTARGMTASQLGTLAVLESAVTVIPAAIVGTAVAVALLGVLHPVEATSLSGWPFAVVVALLALLVAGLSAARSVLGGAAGRRAERSGRGVGTLAATATGAVLATVAASVSVAQLLQYGSPLVSSADGGVRVDLIAEFAPVLVLVAGALIAVLVLRPAVVAVERATARGTGLAGSLAARQVARRFPMFQVAVLLVCLAVGSAVFASGYSATWRALAEASAQQATGTSVRVALADDSTAATTTAAVREVDGVTDAAPVATAPIRVGDDPASLTALSPAEMTGVLADVGGTVDTAALAAALAEDVRPGLALPEGSESLRLDVGVSAPDDSRRGAIALSAWLADVDGALVSIDLGTLEVDGPGRGTVTGELPATEGGWSLLAVDGRLSAADGADGIVIELTAVETAPEAPETLPLPSAAEATLASTEPLGRIMTTDAAGQGVPAVISTALADKRGLRVGDPFDYQFDGLLRSGSAVVAGLTPSVPGSADELAALFPLATLDDALLRGNDTTAAANEVWAAADDPAGVAAAIEAGPADGTAESAADVVTIASPGAATLLAEPVVAAVWVGVGAAIALALIATVGILSALGAARSGEVALLRAIGVPSRAQGRGRAVELTVAVVAGGLVGVAVGTATVALTATQFAAASVAEASLVTGVPPSIGVLALVLALLALGLPLAVIIALHARSVRRRAASPAAVGEAS</sequence>
<feature type="transmembrane region" description="Helical" evidence="1">
    <location>
        <begin position="854"/>
        <end position="877"/>
    </location>
</feature>
<feature type="transmembrane region" description="Helical" evidence="1">
    <location>
        <begin position="758"/>
        <end position="784"/>
    </location>
</feature>
<feature type="transmembrane region" description="Helical" evidence="1">
    <location>
        <begin position="250"/>
        <end position="269"/>
    </location>
</feature>
<organism evidence="2 3">
    <name type="scientific">Orlajensenia leifsoniae</name>
    <dbReference type="NCBI Taxonomy" id="2561933"/>
    <lineage>
        <taxon>Bacteria</taxon>
        <taxon>Bacillati</taxon>
        <taxon>Actinomycetota</taxon>
        <taxon>Actinomycetes</taxon>
        <taxon>Micrococcales</taxon>
        <taxon>Microbacteriaceae</taxon>
        <taxon>Orlajensenia</taxon>
    </lineage>
</organism>
<reference evidence="2 3" key="1">
    <citation type="journal article" date="2018" name="J. Microbiol.">
        <title>Leifsonia flava sp. nov., a novel actinobacterium isolated from the rhizosphere of Aquilegia viridiflora.</title>
        <authorList>
            <person name="Cai Y."/>
            <person name="Tao W.Z."/>
            <person name="Ma Y.J."/>
            <person name="Cheng J."/>
            <person name="Zhang M.Y."/>
            <person name="Zhang Y.X."/>
        </authorList>
    </citation>
    <scope>NUCLEOTIDE SEQUENCE [LARGE SCALE GENOMIC DNA]</scope>
    <source>
        <strain evidence="2 3">SYP-B2174</strain>
    </source>
</reference>
<keyword evidence="1" id="KW-0472">Membrane</keyword>
<feature type="transmembrane region" description="Helical" evidence="1">
    <location>
        <begin position="290"/>
        <end position="311"/>
    </location>
</feature>
<protein>
    <recommendedName>
        <fullName evidence="4">FtsX-like permease family protein</fullName>
    </recommendedName>
</protein>
<feature type="transmembrane region" description="Helical" evidence="1">
    <location>
        <begin position="331"/>
        <end position="352"/>
    </location>
</feature>
<feature type="transmembrane region" description="Helical" evidence="1">
    <location>
        <begin position="811"/>
        <end position="834"/>
    </location>
</feature>
<dbReference type="Proteomes" id="UP000298127">
    <property type="component" value="Unassembled WGS sequence"/>
</dbReference>
<keyword evidence="3" id="KW-1185">Reference proteome</keyword>
<accession>A0A4Y9R6W1</accession>
<name>A0A4Y9R6W1_9MICO</name>
<keyword evidence="1" id="KW-0812">Transmembrane</keyword>
<feature type="transmembrane region" description="Helical" evidence="1">
    <location>
        <begin position="385"/>
        <end position="405"/>
    </location>
</feature>
<feature type="transmembrane region" description="Helical" evidence="1">
    <location>
        <begin position="168"/>
        <end position="188"/>
    </location>
</feature>
<evidence type="ECO:0000256" key="1">
    <source>
        <dbReference type="SAM" id="Phobius"/>
    </source>
</evidence>
<keyword evidence="1" id="KW-1133">Transmembrane helix</keyword>
<dbReference type="EMBL" id="SPQZ01000001">
    <property type="protein sequence ID" value="TFW00028.1"/>
    <property type="molecule type" value="Genomic_DNA"/>
</dbReference>
<dbReference type="AlphaFoldDB" id="A0A4Y9R6W1"/>